<keyword evidence="3" id="KW-0560">Oxidoreductase</keyword>
<dbReference type="Gene3D" id="3.40.50.720">
    <property type="entry name" value="NAD(P)-binding Rossmann-like Domain"/>
    <property type="match status" value="1"/>
</dbReference>
<dbReference type="PANTHER" id="PTHR24320">
    <property type="entry name" value="RETINOL DEHYDROGENASE"/>
    <property type="match status" value="1"/>
</dbReference>
<reference evidence="4" key="1">
    <citation type="submission" date="2022-07" db="EMBL/GenBank/DDBJ databases">
        <title>Draft genome sequence of Zalerion maritima ATCC 34329, a (micro)plastics degrading marine fungus.</title>
        <authorList>
            <person name="Paco A."/>
            <person name="Goncalves M.F.M."/>
            <person name="Rocha-Santos T.A.P."/>
            <person name="Alves A."/>
        </authorList>
    </citation>
    <scope>NUCLEOTIDE SEQUENCE</scope>
    <source>
        <strain evidence="4">ATCC 34329</strain>
    </source>
</reference>
<dbReference type="Proteomes" id="UP001201980">
    <property type="component" value="Unassembled WGS sequence"/>
</dbReference>
<evidence type="ECO:0008006" key="6">
    <source>
        <dbReference type="Google" id="ProtNLM"/>
    </source>
</evidence>
<keyword evidence="5" id="KW-1185">Reference proteome</keyword>
<organism evidence="4 5">
    <name type="scientific">Zalerion maritima</name>
    <dbReference type="NCBI Taxonomy" id="339359"/>
    <lineage>
        <taxon>Eukaryota</taxon>
        <taxon>Fungi</taxon>
        <taxon>Dikarya</taxon>
        <taxon>Ascomycota</taxon>
        <taxon>Pezizomycotina</taxon>
        <taxon>Sordariomycetes</taxon>
        <taxon>Lulworthiomycetidae</taxon>
        <taxon>Lulworthiales</taxon>
        <taxon>Lulworthiaceae</taxon>
        <taxon>Zalerion</taxon>
    </lineage>
</organism>
<evidence type="ECO:0000313" key="5">
    <source>
        <dbReference type="Proteomes" id="UP001201980"/>
    </source>
</evidence>
<dbReference type="GO" id="GO:0016491">
    <property type="term" value="F:oxidoreductase activity"/>
    <property type="evidence" value="ECO:0007669"/>
    <property type="project" value="UniProtKB-KW"/>
</dbReference>
<dbReference type="InterPro" id="IPR002347">
    <property type="entry name" value="SDR_fam"/>
</dbReference>
<protein>
    <recommendedName>
        <fullName evidence="6">Protochlorophyllide reductase</fullName>
    </recommendedName>
</protein>
<dbReference type="SUPFAM" id="SSF51735">
    <property type="entry name" value="NAD(P)-binding Rossmann-fold domains"/>
    <property type="match status" value="1"/>
</dbReference>
<sequence length="370" mass="39973">MGQLWSMFRQMLPPAPTYTEKDYPDLTGKVFLVTGANTGVGYEVARLLHSKNAHVFIASRNESKALSAIDKINSSSSSSCSSSKGTLTFLKLDLSDLSSIKQTALDFDRLSNEQGLGGRLDVVICNAGVMMPEPGSMTKQSYEMQLGTNCLGHFLLVKLLTPYLLATVQGKTHDKPSEGTVRVVWVSSSAMDLSSPKGGIPLDEEGNVVGAKIGTPTGGGDGKSEEKEAKKGGILSIGPRSEAYGISKAGNYFEGTEMARRMMKEGVVSVALNPGNLHSELDRHVNSIYFFRLARTLMTYSPVHGAYTELFAALSPEISLSNSGCWVVPWGRIGDPRPDLVAASRTKEEGGTGQAEKFWKWCEKEVEAYV</sequence>
<dbReference type="Pfam" id="PF00106">
    <property type="entry name" value="adh_short"/>
    <property type="match status" value="1"/>
</dbReference>
<proteinExistence type="inferred from homology"/>
<comment type="caution">
    <text evidence="4">The sequence shown here is derived from an EMBL/GenBank/DDBJ whole genome shotgun (WGS) entry which is preliminary data.</text>
</comment>
<dbReference type="InterPro" id="IPR036291">
    <property type="entry name" value="NAD(P)-bd_dom_sf"/>
</dbReference>
<accession>A0AAD5RIN5</accession>
<gene>
    <name evidence="4" type="ORF">MKZ38_006687</name>
</gene>
<evidence type="ECO:0000313" key="4">
    <source>
        <dbReference type="EMBL" id="KAJ2895337.1"/>
    </source>
</evidence>
<comment type="similarity">
    <text evidence="1">Belongs to the short-chain dehydrogenases/reductases (SDR) family.</text>
</comment>
<dbReference type="EMBL" id="JAKWBI020000411">
    <property type="protein sequence ID" value="KAJ2895337.1"/>
    <property type="molecule type" value="Genomic_DNA"/>
</dbReference>
<name>A0AAD5RIN5_9PEZI</name>
<dbReference type="PANTHER" id="PTHR24320:SF236">
    <property type="entry name" value="SHORT-CHAIN DEHYDROGENASE-RELATED"/>
    <property type="match status" value="1"/>
</dbReference>
<dbReference type="PRINTS" id="PR00081">
    <property type="entry name" value="GDHRDH"/>
</dbReference>
<evidence type="ECO:0000256" key="1">
    <source>
        <dbReference type="ARBA" id="ARBA00006484"/>
    </source>
</evidence>
<dbReference type="AlphaFoldDB" id="A0AAD5RIN5"/>
<keyword evidence="2" id="KW-0521">NADP</keyword>
<evidence type="ECO:0000256" key="2">
    <source>
        <dbReference type="ARBA" id="ARBA00022857"/>
    </source>
</evidence>
<evidence type="ECO:0000256" key="3">
    <source>
        <dbReference type="ARBA" id="ARBA00023002"/>
    </source>
</evidence>